<dbReference type="Proteomes" id="UP000036520">
    <property type="component" value="Chromosome"/>
</dbReference>
<gene>
    <name evidence="1" type="ORF">CA2015_4432</name>
</gene>
<protein>
    <submittedName>
        <fullName evidence="1">Uncharacterized protein</fullName>
    </submittedName>
</protein>
<dbReference type="Gene3D" id="2.40.160.60">
    <property type="entry name" value="Outer membrane protein transport protein (OMPP1/FadL/TodX)"/>
    <property type="match status" value="1"/>
</dbReference>
<dbReference type="AlphaFoldDB" id="A0A0H4PHW9"/>
<dbReference type="OrthoDB" id="839701at2"/>
<dbReference type="EMBL" id="CP012040">
    <property type="protein sequence ID" value="AKP53774.1"/>
    <property type="molecule type" value="Genomic_DNA"/>
</dbReference>
<dbReference type="RefSeq" id="WP_048643839.1">
    <property type="nucleotide sequence ID" value="NZ_CP012040.1"/>
</dbReference>
<reference evidence="1 2" key="1">
    <citation type="submission" date="2015-07" db="EMBL/GenBank/DDBJ databases">
        <authorList>
            <person name="Kim K.M."/>
        </authorList>
    </citation>
    <scope>NUCLEOTIDE SEQUENCE [LARGE SCALE GENOMIC DNA]</scope>
    <source>
        <strain evidence="1 2">KCTC 12363</strain>
    </source>
</reference>
<evidence type="ECO:0000313" key="1">
    <source>
        <dbReference type="EMBL" id="AKP53774.1"/>
    </source>
</evidence>
<organism evidence="1 2">
    <name type="scientific">Cyclobacterium amurskyense</name>
    <dbReference type="NCBI Taxonomy" id="320787"/>
    <lineage>
        <taxon>Bacteria</taxon>
        <taxon>Pseudomonadati</taxon>
        <taxon>Bacteroidota</taxon>
        <taxon>Cytophagia</taxon>
        <taxon>Cytophagales</taxon>
        <taxon>Cyclobacteriaceae</taxon>
        <taxon>Cyclobacterium</taxon>
    </lineage>
</organism>
<evidence type="ECO:0000313" key="2">
    <source>
        <dbReference type="Proteomes" id="UP000036520"/>
    </source>
</evidence>
<keyword evidence="2" id="KW-1185">Reference proteome</keyword>
<sequence length="220" mass="25975">MKKFLIFFVCLGFYSMGQEANAQISQGNHSVGLEFEWSDRSVDLPDQEKQQNDFFSLTPSYSYFIKDRLSIIGGGSYYKRRNKRFNQNPNSSGWERKEWDVFVGLRKHIEIRPKLFMIGTYGIRYSYTDYFIESVIANEEWLYSSQQKLNQLALFGNLGLAYFPSEKFSFELIFIESQFFKFNNKSTVSAHNINNYEDKGWVFEVDGFLDQPSLAVRYYF</sequence>
<name>A0A0H4PHW9_9BACT</name>
<dbReference type="SUPFAM" id="SSF56935">
    <property type="entry name" value="Porins"/>
    <property type="match status" value="1"/>
</dbReference>
<dbReference type="STRING" id="320787.CA2015_4432"/>
<dbReference type="KEGG" id="camu:CA2015_4432"/>
<proteinExistence type="predicted"/>
<accession>A0A0H4PHW9</accession>